<keyword evidence="4 5" id="KW-0408">Iron</keyword>
<keyword evidence="6" id="KW-0560">Oxidoreductase</keyword>
<dbReference type="GO" id="GO:0004497">
    <property type="term" value="F:monooxygenase activity"/>
    <property type="evidence" value="ECO:0007669"/>
    <property type="project" value="UniProtKB-KW"/>
</dbReference>
<dbReference type="GO" id="GO:0020037">
    <property type="term" value="F:heme binding"/>
    <property type="evidence" value="ECO:0007669"/>
    <property type="project" value="InterPro"/>
</dbReference>
<evidence type="ECO:0000313" key="7">
    <source>
        <dbReference type="EMBL" id="KAG2179846.1"/>
    </source>
</evidence>
<keyword evidence="3 5" id="KW-0479">Metal-binding</keyword>
<evidence type="ECO:0008006" key="9">
    <source>
        <dbReference type="Google" id="ProtNLM"/>
    </source>
</evidence>
<evidence type="ECO:0000256" key="5">
    <source>
        <dbReference type="PIRSR" id="PIRSR602401-1"/>
    </source>
</evidence>
<proteinExistence type="inferred from homology"/>
<dbReference type="InterPro" id="IPR002401">
    <property type="entry name" value="Cyt_P450_E_grp-I"/>
</dbReference>
<evidence type="ECO:0000256" key="2">
    <source>
        <dbReference type="ARBA" id="ARBA00010617"/>
    </source>
</evidence>
<evidence type="ECO:0000313" key="8">
    <source>
        <dbReference type="Proteomes" id="UP000654370"/>
    </source>
</evidence>
<keyword evidence="8" id="KW-1185">Reference proteome</keyword>
<dbReference type="GO" id="GO:0016705">
    <property type="term" value="F:oxidoreductase activity, acting on paired donors, with incorporation or reduction of molecular oxygen"/>
    <property type="evidence" value="ECO:0007669"/>
    <property type="project" value="InterPro"/>
</dbReference>
<comment type="similarity">
    <text evidence="2 6">Belongs to the cytochrome P450 family.</text>
</comment>
<dbReference type="Proteomes" id="UP000654370">
    <property type="component" value="Unassembled WGS sequence"/>
</dbReference>
<dbReference type="PANTHER" id="PTHR24305:SF166">
    <property type="entry name" value="CYTOCHROME P450 12A4, MITOCHONDRIAL-RELATED"/>
    <property type="match status" value="1"/>
</dbReference>
<dbReference type="GO" id="GO:0005506">
    <property type="term" value="F:iron ion binding"/>
    <property type="evidence" value="ECO:0007669"/>
    <property type="project" value="InterPro"/>
</dbReference>
<dbReference type="InterPro" id="IPR017972">
    <property type="entry name" value="Cyt_P450_CS"/>
</dbReference>
<dbReference type="CDD" id="cd00302">
    <property type="entry name" value="cytochrome_P450"/>
    <property type="match status" value="1"/>
</dbReference>
<dbReference type="OrthoDB" id="1470350at2759"/>
<keyword evidence="6" id="KW-0503">Monooxygenase</keyword>
<dbReference type="SUPFAM" id="SSF48264">
    <property type="entry name" value="Cytochrome P450"/>
    <property type="match status" value="1"/>
</dbReference>
<organism evidence="7 8">
    <name type="scientific">Mortierella isabellina</name>
    <name type="common">Filamentous fungus</name>
    <name type="synonym">Umbelopsis isabellina</name>
    <dbReference type="NCBI Taxonomy" id="91625"/>
    <lineage>
        <taxon>Eukaryota</taxon>
        <taxon>Fungi</taxon>
        <taxon>Fungi incertae sedis</taxon>
        <taxon>Mucoromycota</taxon>
        <taxon>Mucoromycotina</taxon>
        <taxon>Umbelopsidomycetes</taxon>
        <taxon>Umbelopsidales</taxon>
        <taxon>Umbelopsidaceae</taxon>
        <taxon>Umbelopsis</taxon>
    </lineage>
</organism>
<evidence type="ECO:0000256" key="1">
    <source>
        <dbReference type="ARBA" id="ARBA00001971"/>
    </source>
</evidence>
<dbReference type="InterPro" id="IPR001128">
    <property type="entry name" value="Cyt_P450"/>
</dbReference>
<dbReference type="EMBL" id="JAEPQZ010000006">
    <property type="protein sequence ID" value="KAG2179846.1"/>
    <property type="molecule type" value="Genomic_DNA"/>
</dbReference>
<keyword evidence="5 6" id="KW-0349">Heme</keyword>
<comment type="cofactor">
    <cofactor evidence="1 5">
        <name>heme</name>
        <dbReference type="ChEBI" id="CHEBI:30413"/>
    </cofactor>
</comment>
<evidence type="ECO:0000256" key="4">
    <source>
        <dbReference type="ARBA" id="ARBA00023004"/>
    </source>
</evidence>
<dbReference type="Pfam" id="PF00067">
    <property type="entry name" value="p450"/>
    <property type="match status" value="1"/>
</dbReference>
<reference evidence="7" key="1">
    <citation type="submission" date="2020-12" db="EMBL/GenBank/DDBJ databases">
        <title>Metabolic potential, ecology and presence of endohyphal bacteria is reflected in genomic diversity of Mucoromycotina.</title>
        <authorList>
            <person name="Muszewska A."/>
            <person name="Okrasinska A."/>
            <person name="Steczkiewicz K."/>
            <person name="Drgas O."/>
            <person name="Orlowska M."/>
            <person name="Perlinska-Lenart U."/>
            <person name="Aleksandrzak-Piekarczyk T."/>
            <person name="Szatraj K."/>
            <person name="Zielenkiewicz U."/>
            <person name="Pilsyk S."/>
            <person name="Malc E."/>
            <person name="Mieczkowski P."/>
            <person name="Kruszewska J.S."/>
            <person name="Biernat P."/>
            <person name="Pawlowska J."/>
        </authorList>
    </citation>
    <scope>NUCLEOTIDE SEQUENCE</scope>
    <source>
        <strain evidence="7">WA0000067209</strain>
    </source>
</reference>
<dbReference type="AlphaFoldDB" id="A0A8H7PTJ6"/>
<protein>
    <recommendedName>
        <fullName evidence="9">Cytochrome P450</fullName>
    </recommendedName>
</protein>
<dbReference type="InterPro" id="IPR036396">
    <property type="entry name" value="Cyt_P450_sf"/>
</dbReference>
<dbReference type="PRINTS" id="PR00463">
    <property type="entry name" value="EP450I"/>
</dbReference>
<dbReference type="InterPro" id="IPR050121">
    <property type="entry name" value="Cytochrome_P450_monoxygenase"/>
</dbReference>
<comment type="caution">
    <text evidence="7">The sequence shown here is derived from an EMBL/GenBank/DDBJ whole genome shotgun (WGS) entry which is preliminary data.</text>
</comment>
<dbReference type="Gene3D" id="1.10.630.10">
    <property type="entry name" value="Cytochrome P450"/>
    <property type="match status" value="1"/>
</dbReference>
<gene>
    <name evidence="7" type="ORF">INT43_003632</name>
</gene>
<dbReference type="PANTHER" id="PTHR24305">
    <property type="entry name" value="CYTOCHROME P450"/>
    <property type="match status" value="1"/>
</dbReference>
<sequence length="489" mass="56231">MLDTKTAVSATALAVAAPVAALLAYLLSFDLTTRQKLKGLNLPTPDIKSAFFIGQFREESFFYQMKTIFESIRSTYKVHTPIGPMVVTDDPEDFKKVFLQTNLEKGGANHEVRRYWGTNNLVTLPHGGEKGQIWKTQRTLLDQGFRIRALKVLQSTFVRHTEKFVANLETLVDQEVDMTSLFADFTFDIITDVIGAGGEAPREFKDNMNFLIRRLENPALLLPYGGYLMRYIMFRRANIIVDKFLYKIIRERKAARSHESFNEDKEHKTILDFLLEAEDDNGRKLTDHEIRDQLYVFFLAGFETSSNTLGWMAYELASHKECEQKLIDEVKSVDGPLDYDSARKLEYVQHCINECLRLYPPASNLTRETEQDFILPSRPDVIIPKGVQVTIFLFGMHRDPKYWDQAEEFVPERWSEPQQTPGAFGPFSSGSRVCIGRNFALAEIATLIHGIYNKYRFELKENVEKNGEIDGRTGLLRPYKVVGYLRKQN</sequence>
<evidence type="ECO:0000256" key="3">
    <source>
        <dbReference type="ARBA" id="ARBA00022723"/>
    </source>
</evidence>
<dbReference type="PRINTS" id="PR00385">
    <property type="entry name" value="P450"/>
</dbReference>
<evidence type="ECO:0000256" key="6">
    <source>
        <dbReference type="RuleBase" id="RU000461"/>
    </source>
</evidence>
<dbReference type="PROSITE" id="PS00086">
    <property type="entry name" value="CYTOCHROME_P450"/>
    <property type="match status" value="1"/>
</dbReference>
<accession>A0A8H7PTJ6</accession>
<name>A0A8H7PTJ6_MORIS</name>
<feature type="binding site" description="axial binding residue" evidence="5">
    <location>
        <position position="434"/>
    </location>
    <ligand>
        <name>heme</name>
        <dbReference type="ChEBI" id="CHEBI:30413"/>
    </ligand>
    <ligandPart>
        <name>Fe</name>
        <dbReference type="ChEBI" id="CHEBI:18248"/>
    </ligandPart>
</feature>